<dbReference type="SUPFAM" id="SSF46689">
    <property type="entry name" value="Homeodomain-like"/>
    <property type="match status" value="1"/>
</dbReference>
<dbReference type="Gene3D" id="1.10.10.60">
    <property type="entry name" value="Homeodomain-like"/>
    <property type="match status" value="1"/>
</dbReference>
<evidence type="ECO:0000313" key="4">
    <source>
        <dbReference type="Proteomes" id="UP001642409"/>
    </source>
</evidence>
<dbReference type="InterPro" id="IPR009057">
    <property type="entry name" value="Homeodomain-like_sf"/>
</dbReference>
<sequence>MSYHFWTEDEINILVCTLKRYDYNWEEVQRRKFPKLTVAQIKNKFYSNKQYKVIANQSLAKKETPSNKHISDEAQENIDIYSELTELFIRLNVAIE</sequence>
<dbReference type="EMBL" id="CATOUU010001064">
    <property type="protein sequence ID" value="CAI9969728.1"/>
    <property type="molecule type" value="Genomic_DNA"/>
</dbReference>
<reference evidence="3 4" key="2">
    <citation type="submission" date="2024-07" db="EMBL/GenBank/DDBJ databases">
        <authorList>
            <person name="Akdeniz Z."/>
        </authorList>
    </citation>
    <scope>NUCLEOTIDE SEQUENCE [LARGE SCALE GENOMIC DNA]</scope>
</reference>
<dbReference type="InterPro" id="IPR001005">
    <property type="entry name" value="SANT/Myb"/>
</dbReference>
<dbReference type="CDD" id="cd00167">
    <property type="entry name" value="SANT"/>
    <property type="match status" value="1"/>
</dbReference>
<comment type="caution">
    <text evidence="2">The sequence shown here is derived from an EMBL/GenBank/DDBJ whole genome shotgun (WGS) entry which is preliminary data.</text>
</comment>
<dbReference type="AlphaFoldDB" id="A0AA86R6K7"/>
<dbReference type="Proteomes" id="UP001642409">
    <property type="component" value="Unassembled WGS sequence"/>
</dbReference>
<accession>A0AA86R6K7</accession>
<reference evidence="2" key="1">
    <citation type="submission" date="2023-06" db="EMBL/GenBank/DDBJ databases">
        <authorList>
            <person name="Kurt Z."/>
        </authorList>
    </citation>
    <scope>NUCLEOTIDE SEQUENCE</scope>
</reference>
<gene>
    <name evidence="3" type="ORF">HINF_LOCUS16292</name>
    <name evidence="2" type="ORF">HINF_LOCUS57373</name>
</gene>
<evidence type="ECO:0000313" key="3">
    <source>
        <dbReference type="EMBL" id="CAL5999604.1"/>
    </source>
</evidence>
<keyword evidence="4" id="KW-1185">Reference proteome</keyword>
<protein>
    <recommendedName>
        <fullName evidence="1">Myb-like domain-containing protein</fullName>
    </recommendedName>
</protein>
<proteinExistence type="predicted"/>
<evidence type="ECO:0000259" key="1">
    <source>
        <dbReference type="Pfam" id="PF00249"/>
    </source>
</evidence>
<dbReference type="EMBL" id="CAXDID020000040">
    <property type="protein sequence ID" value="CAL5999604.1"/>
    <property type="molecule type" value="Genomic_DNA"/>
</dbReference>
<organism evidence="2">
    <name type="scientific">Hexamita inflata</name>
    <dbReference type="NCBI Taxonomy" id="28002"/>
    <lineage>
        <taxon>Eukaryota</taxon>
        <taxon>Metamonada</taxon>
        <taxon>Diplomonadida</taxon>
        <taxon>Hexamitidae</taxon>
        <taxon>Hexamitinae</taxon>
        <taxon>Hexamita</taxon>
    </lineage>
</organism>
<evidence type="ECO:0000313" key="2">
    <source>
        <dbReference type="EMBL" id="CAI9969728.1"/>
    </source>
</evidence>
<name>A0AA86R6K7_9EUKA</name>
<feature type="domain" description="Myb-like" evidence="1">
    <location>
        <begin position="6"/>
        <end position="48"/>
    </location>
</feature>
<dbReference type="Pfam" id="PF00249">
    <property type="entry name" value="Myb_DNA-binding"/>
    <property type="match status" value="1"/>
</dbReference>